<dbReference type="InterPro" id="IPR002870">
    <property type="entry name" value="Peptidase_M12B_N"/>
</dbReference>
<evidence type="ECO:0000256" key="1">
    <source>
        <dbReference type="ARBA" id="ARBA00023157"/>
    </source>
</evidence>
<proteinExistence type="predicted"/>
<feature type="domain" description="Peptidase M12B propeptide" evidence="3">
    <location>
        <begin position="53"/>
        <end position="145"/>
    </location>
</feature>
<keyword evidence="2" id="KW-0732">Signal</keyword>
<dbReference type="GeneTree" id="ENSGT00940000155855"/>
<evidence type="ECO:0000313" key="4">
    <source>
        <dbReference type="Ensembl" id="ENSLACP00000016963.1"/>
    </source>
</evidence>
<evidence type="ECO:0000259" key="3">
    <source>
        <dbReference type="Pfam" id="PF01562"/>
    </source>
</evidence>
<evidence type="ECO:0000313" key="5">
    <source>
        <dbReference type="Proteomes" id="UP000008672"/>
    </source>
</evidence>
<sequence>MLCIQEGWFVSIPFLVQFLSFLASSHGSNLQLGNIHFPVKQQEHFIQSLQDYEVVHPVKVNHDGHFLSHNISHHVSYIRRKRDIGNKENPVYYKINHKGENLFFNLTANQDIISDSYVLERRYGSLSGAKIGSYSGNSCHLTGTVLLQESVKGTAAISTCSGLVFLIML</sequence>
<reference evidence="4" key="3">
    <citation type="submission" date="2025-09" db="UniProtKB">
        <authorList>
            <consortium name="Ensembl"/>
        </authorList>
    </citation>
    <scope>IDENTIFICATION</scope>
</reference>
<dbReference type="eggNOG" id="KOG3538">
    <property type="taxonomic scope" value="Eukaryota"/>
</dbReference>
<dbReference type="AlphaFoldDB" id="H3B4Z2"/>
<feature type="signal peptide" evidence="2">
    <location>
        <begin position="1"/>
        <end position="27"/>
    </location>
</feature>
<organism evidence="4 5">
    <name type="scientific">Latimeria chalumnae</name>
    <name type="common">Coelacanth</name>
    <dbReference type="NCBI Taxonomy" id="7897"/>
    <lineage>
        <taxon>Eukaryota</taxon>
        <taxon>Metazoa</taxon>
        <taxon>Chordata</taxon>
        <taxon>Craniata</taxon>
        <taxon>Vertebrata</taxon>
        <taxon>Euteleostomi</taxon>
        <taxon>Coelacanthiformes</taxon>
        <taxon>Coelacanthidae</taxon>
        <taxon>Latimeria</taxon>
    </lineage>
</organism>
<keyword evidence="5" id="KW-1185">Reference proteome</keyword>
<feature type="chain" id="PRO_5003580904" description="Peptidase M12B propeptide domain-containing protein" evidence="2">
    <location>
        <begin position="28"/>
        <end position="169"/>
    </location>
</feature>
<dbReference type="InParanoid" id="H3B4Z2"/>
<evidence type="ECO:0000256" key="2">
    <source>
        <dbReference type="SAM" id="SignalP"/>
    </source>
</evidence>
<keyword evidence="1" id="KW-1015">Disulfide bond</keyword>
<dbReference type="STRING" id="7897.ENSLACP00000016963"/>
<dbReference type="EMBL" id="AFYH01101856">
    <property type="status" value="NOT_ANNOTATED_CDS"/>
    <property type="molecule type" value="Genomic_DNA"/>
</dbReference>
<dbReference type="Ensembl" id="ENSLACT00000017083.1">
    <property type="protein sequence ID" value="ENSLACP00000016963.1"/>
    <property type="gene ID" value="ENSLACG00000014939.1"/>
</dbReference>
<protein>
    <recommendedName>
        <fullName evidence="3">Peptidase M12B propeptide domain-containing protein</fullName>
    </recommendedName>
</protein>
<reference evidence="5" key="1">
    <citation type="submission" date="2011-08" db="EMBL/GenBank/DDBJ databases">
        <title>The draft genome of Latimeria chalumnae.</title>
        <authorList>
            <person name="Di Palma F."/>
            <person name="Alfoldi J."/>
            <person name="Johnson J."/>
            <person name="Berlin A."/>
            <person name="Gnerre S."/>
            <person name="Jaffe D."/>
            <person name="MacCallum I."/>
            <person name="Young S."/>
            <person name="Walker B.J."/>
            <person name="Lander E."/>
            <person name="Lindblad-Toh K."/>
        </authorList>
    </citation>
    <scope>NUCLEOTIDE SEQUENCE [LARGE SCALE GENOMIC DNA]</scope>
    <source>
        <strain evidence="5">Wild caught</strain>
    </source>
</reference>
<reference evidence="4" key="2">
    <citation type="submission" date="2025-08" db="UniProtKB">
        <authorList>
            <consortium name="Ensembl"/>
        </authorList>
    </citation>
    <scope>IDENTIFICATION</scope>
</reference>
<dbReference type="Proteomes" id="UP000008672">
    <property type="component" value="Unassembled WGS sequence"/>
</dbReference>
<dbReference type="OMA" id="RNCGVNG"/>
<accession>H3B4Z2</accession>
<name>H3B4Z2_LATCH</name>
<dbReference type="HOGENOM" id="CLU_104239_0_0_1"/>
<dbReference type="Pfam" id="PF01562">
    <property type="entry name" value="Pep_M12B_propep"/>
    <property type="match status" value="1"/>
</dbReference>